<dbReference type="PROSITE" id="PS51257">
    <property type="entry name" value="PROKAR_LIPOPROTEIN"/>
    <property type="match status" value="1"/>
</dbReference>
<proteinExistence type="predicted"/>
<accession>L0A6I4</accession>
<feature type="chain" id="PRO_5003939137" description="Peptidase C39-like domain-containing protein" evidence="1">
    <location>
        <begin position="17"/>
        <end position="535"/>
    </location>
</feature>
<keyword evidence="1" id="KW-0732">Signal</keyword>
<reference evidence="3" key="1">
    <citation type="submission" date="2012-03" db="EMBL/GenBank/DDBJ databases">
        <title>Complete sequence of plasmid 1 of Deinococcus peraridilitoris DSM 19664.</title>
        <authorList>
            <person name="Lucas S."/>
            <person name="Copeland A."/>
            <person name="Lapidus A."/>
            <person name="Glavina del Rio T."/>
            <person name="Dalin E."/>
            <person name="Tice H."/>
            <person name="Bruce D."/>
            <person name="Goodwin L."/>
            <person name="Pitluck S."/>
            <person name="Peters L."/>
            <person name="Mikhailova N."/>
            <person name="Lu M."/>
            <person name="Kyrpides N."/>
            <person name="Mavromatis K."/>
            <person name="Ivanova N."/>
            <person name="Brettin T."/>
            <person name="Detter J.C."/>
            <person name="Han C."/>
            <person name="Larimer F."/>
            <person name="Land M."/>
            <person name="Hauser L."/>
            <person name="Markowitz V."/>
            <person name="Cheng J.-F."/>
            <person name="Hugenholtz P."/>
            <person name="Woyke T."/>
            <person name="Wu D."/>
            <person name="Pukall R."/>
            <person name="Steenblock K."/>
            <person name="Brambilla E."/>
            <person name="Klenk H.-P."/>
            <person name="Eisen J.A."/>
        </authorList>
    </citation>
    <scope>NUCLEOTIDE SEQUENCE [LARGE SCALE GENOMIC DNA]</scope>
    <source>
        <strain evidence="3">DSM 19664 / LMG 22246 / CIP 109416 / KR-200</strain>
        <plasmid evidence="3">Plasmid pDEIPE01</plasmid>
    </source>
</reference>
<organism evidence="2 3">
    <name type="scientific">Deinococcus peraridilitoris (strain DSM 19664 / LMG 22246 / CIP 109416 / KR-200)</name>
    <dbReference type="NCBI Taxonomy" id="937777"/>
    <lineage>
        <taxon>Bacteria</taxon>
        <taxon>Thermotogati</taxon>
        <taxon>Deinococcota</taxon>
        <taxon>Deinococci</taxon>
        <taxon>Deinococcales</taxon>
        <taxon>Deinococcaceae</taxon>
        <taxon>Deinococcus</taxon>
    </lineage>
</organism>
<keyword evidence="2" id="KW-0614">Plasmid</keyword>
<sequence length="535" mass="58887">MRIKCMFLLTVTALLAGCGQQVPTPASSIASAASSASGAPTAQIAVIPVFPTSTKTGSAQQALSTQNSSAVQTAFADAKAVTPGQPWKIKGAKSPGKGADGYTLPFYDFYGVSFGYLTFADRDGHTKPADLIATAQRDTTADPSSPETWQVGTLLTGANTSRSVIGTFEHGVPVLDTLFGEAGKVAGFKMAEVDQYVMPTEGIYWAKMKDGRFYDLKMRAYVSSEQVQAKRTEYDLMVQRFVDNRELTRAKDEDKWKKASADNFVQIADAGTVTATATAQSNNTVTSQSYSFTCGRRTALFWSWEACDNQASTFRGDMTEYMDMSRASYKGDTKTYTNPNGWGGTFIGGYYYDEQRNRADGQPEGCGPVSVATVLKWYRDMKPYAWNRLPYYANPMDAGTDGYTSTVEQLVVDMLTWVPAGGGVRNTEHKDFIYGANAYLNRRSPASLLSFGGTYGQPSLNWEAQADIYKDKFSKNEPVIMMHGSNAVKHFGIVQKFEKGSWTDLMVFVPSWYNSWFNQSSTWYAYLTGAYAVYY</sequence>
<dbReference type="KEGG" id="dpd:Deipe_4083"/>
<feature type="signal peptide" evidence="1">
    <location>
        <begin position="1"/>
        <end position="16"/>
    </location>
</feature>
<evidence type="ECO:0008006" key="4">
    <source>
        <dbReference type="Google" id="ProtNLM"/>
    </source>
</evidence>
<dbReference type="EMBL" id="CP003383">
    <property type="protein sequence ID" value="AFZ69461.1"/>
    <property type="molecule type" value="Genomic_DNA"/>
</dbReference>
<evidence type="ECO:0000313" key="2">
    <source>
        <dbReference type="EMBL" id="AFZ69461.1"/>
    </source>
</evidence>
<keyword evidence="3" id="KW-1185">Reference proteome</keyword>
<evidence type="ECO:0000313" key="3">
    <source>
        <dbReference type="Proteomes" id="UP000010467"/>
    </source>
</evidence>
<evidence type="ECO:0000256" key="1">
    <source>
        <dbReference type="SAM" id="SignalP"/>
    </source>
</evidence>
<dbReference type="HOGENOM" id="CLU_494113_0_0_0"/>
<name>L0A6I4_DEIPD</name>
<gene>
    <name evidence="2" type="ordered locus">Deipe_4083</name>
</gene>
<geneLocation type="plasmid" evidence="2 3">
    <name>pDEIPE01</name>
</geneLocation>
<dbReference type="Proteomes" id="UP000010467">
    <property type="component" value="Plasmid pDEIPE01"/>
</dbReference>
<protein>
    <recommendedName>
        <fullName evidence="4">Peptidase C39-like domain-containing protein</fullName>
    </recommendedName>
</protein>
<dbReference type="PATRIC" id="fig|937777.3.peg.4101"/>
<dbReference type="AlphaFoldDB" id="L0A6I4"/>